<dbReference type="InterPro" id="IPR035437">
    <property type="entry name" value="SNase_OB-fold_sf"/>
</dbReference>
<dbReference type="PANTHER" id="PTHR22948:SF15">
    <property type="entry name" value="TUDOR DOMAIN-CONTAINING PROTEIN 6"/>
    <property type="match status" value="1"/>
</dbReference>
<feature type="domain" description="Tudor" evidence="2">
    <location>
        <begin position="1518"/>
        <end position="1576"/>
    </location>
</feature>
<evidence type="ECO:0000256" key="1">
    <source>
        <dbReference type="SAM" id="MobiDB-lite"/>
    </source>
</evidence>
<dbReference type="InterPro" id="IPR050621">
    <property type="entry name" value="Tudor_domain_containing"/>
</dbReference>
<evidence type="ECO:0000313" key="3">
    <source>
        <dbReference type="EMBL" id="CAB1413058.1"/>
    </source>
</evidence>
<dbReference type="FunFam" id="2.30.30.140:FF:000018">
    <property type="entry name" value="Serine/threonine-protein kinase 31"/>
    <property type="match status" value="2"/>
</dbReference>
<name>A0A9N7Y551_PLEPL</name>
<dbReference type="Proteomes" id="UP001153269">
    <property type="component" value="Unassembled WGS sequence"/>
</dbReference>
<protein>
    <recommendedName>
        <fullName evidence="2">Tudor domain-containing protein</fullName>
    </recommendedName>
</protein>
<feature type="domain" description="Tudor" evidence="2">
    <location>
        <begin position="993"/>
        <end position="1049"/>
    </location>
</feature>
<feature type="compositionally biased region" description="Basic and acidic residues" evidence="1">
    <location>
        <begin position="468"/>
        <end position="480"/>
    </location>
</feature>
<dbReference type="EMBL" id="CADEAL010000034">
    <property type="protein sequence ID" value="CAB1413058.1"/>
    <property type="molecule type" value="Genomic_DNA"/>
</dbReference>
<organism evidence="3 4">
    <name type="scientific">Pleuronectes platessa</name>
    <name type="common">European plaice</name>
    <dbReference type="NCBI Taxonomy" id="8262"/>
    <lineage>
        <taxon>Eukaryota</taxon>
        <taxon>Metazoa</taxon>
        <taxon>Chordata</taxon>
        <taxon>Craniata</taxon>
        <taxon>Vertebrata</taxon>
        <taxon>Euteleostomi</taxon>
        <taxon>Actinopterygii</taxon>
        <taxon>Neopterygii</taxon>
        <taxon>Teleostei</taxon>
        <taxon>Neoteleostei</taxon>
        <taxon>Acanthomorphata</taxon>
        <taxon>Carangaria</taxon>
        <taxon>Pleuronectiformes</taxon>
        <taxon>Pleuronectoidei</taxon>
        <taxon>Pleuronectidae</taxon>
        <taxon>Pleuronectes</taxon>
    </lineage>
</organism>
<feature type="region of interest" description="Disordered" evidence="1">
    <location>
        <begin position="2091"/>
        <end position="2122"/>
    </location>
</feature>
<dbReference type="InterPro" id="IPR002999">
    <property type="entry name" value="Tudor"/>
</dbReference>
<evidence type="ECO:0000313" key="4">
    <source>
        <dbReference type="Proteomes" id="UP001153269"/>
    </source>
</evidence>
<feature type="domain" description="Tudor" evidence="2">
    <location>
        <begin position="538"/>
        <end position="595"/>
    </location>
</feature>
<dbReference type="Pfam" id="PF00567">
    <property type="entry name" value="TUDOR"/>
    <property type="match status" value="7"/>
</dbReference>
<feature type="region of interest" description="Disordered" evidence="1">
    <location>
        <begin position="1884"/>
        <end position="1912"/>
    </location>
</feature>
<dbReference type="Gene3D" id="2.30.30.140">
    <property type="match status" value="6"/>
</dbReference>
<dbReference type="PANTHER" id="PTHR22948">
    <property type="entry name" value="TUDOR DOMAIN CONTAINING PROTEIN"/>
    <property type="match status" value="1"/>
</dbReference>
<keyword evidence="4" id="KW-1185">Reference proteome</keyword>
<accession>A0A9N7Y551</accession>
<feature type="compositionally biased region" description="Basic and acidic residues" evidence="1">
    <location>
        <begin position="1676"/>
        <end position="1701"/>
    </location>
</feature>
<feature type="domain" description="Tudor" evidence="2">
    <location>
        <begin position="1295"/>
        <end position="1354"/>
    </location>
</feature>
<comment type="caution">
    <text evidence="3">The sequence shown here is derived from an EMBL/GenBank/DDBJ whole genome shotgun (WGS) entry which is preliminary data.</text>
</comment>
<feature type="region of interest" description="Disordered" evidence="1">
    <location>
        <begin position="2243"/>
        <end position="2270"/>
    </location>
</feature>
<proteinExistence type="predicted"/>
<dbReference type="Gene3D" id="2.40.50.90">
    <property type="match status" value="7"/>
</dbReference>
<feature type="compositionally biased region" description="Acidic residues" evidence="1">
    <location>
        <begin position="1897"/>
        <end position="1906"/>
    </location>
</feature>
<feature type="compositionally biased region" description="Polar residues" evidence="1">
    <location>
        <begin position="1790"/>
        <end position="1807"/>
    </location>
</feature>
<gene>
    <name evidence="3" type="ORF">PLEPLA_LOCUS755</name>
</gene>
<feature type="domain" description="Tudor" evidence="2">
    <location>
        <begin position="298"/>
        <end position="357"/>
    </location>
</feature>
<feature type="compositionally biased region" description="Acidic residues" evidence="1">
    <location>
        <begin position="2011"/>
        <end position="2020"/>
    </location>
</feature>
<feature type="compositionally biased region" description="Polar residues" evidence="1">
    <location>
        <begin position="1147"/>
        <end position="1157"/>
    </location>
</feature>
<feature type="compositionally biased region" description="Basic and acidic residues" evidence="1">
    <location>
        <begin position="2260"/>
        <end position="2269"/>
    </location>
</feature>
<dbReference type="SUPFAM" id="SSF63748">
    <property type="entry name" value="Tudor/PWWP/MBT"/>
    <property type="match status" value="7"/>
</dbReference>
<feature type="region of interest" description="Disordered" evidence="1">
    <location>
        <begin position="444"/>
        <end position="480"/>
    </location>
</feature>
<dbReference type="PROSITE" id="PS50304">
    <property type="entry name" value="TUDOR"/>
    <property type="match status" value="6"/>
</dbReference>
<dbReference type="SMART" id="SM00333">
    <property type="entry name" value="TUDOR"/>
    <property type="match status" value="7"/>
</dbReference>
<feature type="region of interest" description="Disordered" evidence="1">
    <location>
        <begin position="1787"/>
        <end position="1808"/>
    </location>
</feature>
<feature type="region of interest" description="Disordered" evidence="1">
    <location>
        <begin position="1653"/>
        <end position="1706"/>
    </location>
</feature>
<feature type="region of interest" description="Disordered" evidence="1">
    <location>
        <begin position="1431"/>
        <end position="1454"/>
    </location>
</feature>
<feature type="region of interest" description="Disordered" evidence="1">
    <location>
        <begin position="1998"/>
        <end position="2030"/>
    </location>
</feature>
<feature type="compositionally biased region" description="Basic and acidic residues" evidence="1">
    <location>
        <begin position="447"/>
        <end position="459"/>
    </location>
</feature>
<feature type="compositionally biased region" description="Acidic residues" evidence="1">
    <location>
        <begin position="2104"/>
        <end position="2113"/>
    </location>
</feature>
<reference evidence="3" key="1">
    <citation type="submission" date="2020-03" db="EMBL/GenBank/DDBJ databases">
        <authorList>
            <person name="Weist P."/>
        </authorList>
    </citation>
    <scope>NUCLEOTIDE SEQUENCE</scope>
</reference>
<feature type="compositionally biased region" description="Polar residues" evidence="1">
    <location>
        <begin position="1653"/>
        <end position="1664"/>
    </location>
</feature>
<feature type="compositionally biased region" description="Basic and acidic residues" evidence="1">
    <location>
        <begin position="1435"/>
        <end position="1445"/>
    </location>
</feature>
<sequence length="2292" mass="257594">MRGAPAVEVKLAGLTVIRGFINVSRRHHFGGLRRLEDPQDRKQEFWGKFSQESAVDYECLAKDIQSPEKAFQEFEGSPGDQCLVQIDDIWNRARIVSRNGSKYSLFLIDKGVTSCTNTSKLAWGKKEHFHLPSEVEFCVLANVLPLSTESRWSPVALEYLRALSGKSLRAHVQDVLVSYRTFLLHIPCISKQMYEMGFAKMVSPDMFQEFVLMSLKSNSVVQASSESRQGAGLRLNTQDQFMVPELPDGTVETVIVTEVASPQKIFCQLKVFSQELKKLSEKITKFCEGRMTNCTVGPEMISFPCAARGSDGRWHRSVLQQVFPANGVVEVFNVDYGTKQFVQVENVGPLAPEFFRMPVVTYICSLHGIVDKGEGWTSSQIDLLRNLLLHKTVIAKFEYQSMSEGVNYVTLFGDENTNINKLFGSKESCLLECEKTLGDYAIRSPAHSREHQAKQERCQRKLSTSPKAAEEKEQKGIPEKLPAEDLSLNSSHVAVVQHVSNPSEFWIQTQKYAQELDELMDRIYHLHKDSENKDVVMNPTVGLYCAAKAEDGVFYRAIVSEVGETQVKVFFVDYGNTEFVKRMNIRTLPEKFKKLPRLALKCTLADVRPKDGRWSPLASDYFIKAVTDKALNVYVTARYDDGYVVKLTDPEAHEEKDLSTLMCTYNLTEKAETKRQPQANVTIQPAILPPKRHPHDRLADVYGNKGICLKAQNTVGPAINERRIPSFKEHMFHIGSVLDVCVSHIKSPNDFWCQLVHNAGHLKLLMHDIQAHYEGSEFQPVVETACVARHPDNGMWYRAIVIHKHEKPLVDVLFVDYGQTETISLYDLRRICPEFLTLPGQSFRCNLLNPMDPTSAINEWNQEATARFHNFVETAASKFVILKCTIYAVMYSDQKIIFNIVDLETPFESICTSMGNLVKSAPPKKVSEPSVRLDSYYFSSHNVKTGTEEQITVTCVNNVNQFYCQLERNTDVMEDLKNKVSQVCHQLESVKLPGVLRTLCFAKYTDGNWYRGQIQDTKPAIRVHFVDYGDTIEVARSDLLPVPIEANPIMSVPVQAVVCGLSDVPAQVPSEANSWFETWATESKFQAVVVAREPDGKLLVELYQEGTQINSKIKKKFQIEMHTNEQVVYRRAFPPKTANQIRDDSKSTNTNLQSQPQPLRHVNEHGQKVKAVPIQLYKPPHQRQSCGTTLRNMGNGYEPAGAQVRPKEENIDQLIKSISLAADSQVEGNDEKLPKLADLPLKSITPGMEAEVYVSHYHSPSSFHVQLFRDEDEIFSIAEKLNDSISTPKTNDVKVVNPGDLVQAEFADDFMWYRAVVKEIHNNTMALVEFIDFGNTAMTQMSKMGRLHKSFLLLPMYSTHCMLSNVADHGKEEMLDPKVLSAIKEAVCGDGDRKLICRFIRQLGSVWEVSLEDSGVNLICKVMTKCSANASESTSENHEEVEEKTAQTPEKLPLNSRPLNYSQLEFLEEQQLQSYIASINDALSFWCQSADTEELDKITSGVSEVGNAADHKHVDLGTLSPGSPCIVLFSDDHLWYRAVVNDTEGDKLSVLFVDYGNKSQVNVTDVREMPPHLVEAPQQAFLCELEGFDSSCGSWDSGAVDELFTLTTDKLLQLTVTRITREEEILKYFVQMECDGQVINEAMKSWWKCSTTENQSNAGEQSDSTVEEAAPPEDQTEYHTKQETDPDDACIHPQREHREDSPLPALSDQSNLILSCDEDVCETNKVPEEEGASVTDTVGLDDEHFLLDWNREEAMDCSEILPTDLESSAAEMRACNMGSSFHSNIDLAPTNESKTPIPSDVSITSRSAGKMVPREAVCPRKSFCQHDMIDLISTDLEPIQTELLLPSPLLPAQLLCDAPTEQDITARSDVTEVPCIAPRFEIDLMTEDETLSPQQDTDSDPYEPSDDEKLTREMEKDVISLTEKSKFKCIPEQVGFDVKDDLHNTMAKESNEIQTELLLPSPLLPAQLLCDAPTEQDIAARSDVTEVPCVAPRFEIDLMTEDETLSPQQDTDSDPYEPSDDEKLTRETDEDVINLTEKSKFKCIPIQTELLLPSPLLPAQLLCDSPTEQDIAARSDVTEVPCVAPRFEIDLMTEDETLSPQQDTDSDPYEPSDDEKLTRETDEDVISLTEKSKFKCIPEQVGSDVKEDLHKTMAKESNEVECESDGAPSVCEIAIGAVSLQEEVVTIQDNSTTEDETADLHEDKLPALSWDTKRQSSRQDMSNLGDGMTRFLAENCLKDVWRDQQKQTETETEQLVHSPPEQKDLKLSEVTHLSPVVCDGAADDLPVEPRPQ</sequence>
<evidence type="ECO:0000259" key="2">
    <source>
        <dbReference type="PROSITE" id="PS50304"/>
    </source>
</evidence>
<feature type="region of interest" description="Disordered" evidence="1">
    <location>
        <begin position="1138"/>
        <end position="1157"/>
    </location>
</feature>
<feature type="domain" description="Tudor" evidence="2">
    <location>
        <begin position="779"/>
        <end position="838"/>
    </location>
</feature>